<evidence type="ECO:0000259" key="14">
    <source>
        <dbReference type="Pfam" id="PF17039"/>
    </source>
</evidence>
<keyword evidence="7" id="KW-0735">Signal-anchor</keyword>
<proteinExistence type="inferred from homology"/>
<accession>A0AAN8PFW7</accession>
<evidence type="ECO:0000256" key="12">
    <source>
        <dbReference type="RuleBase" id="RU003832"/>
    </source>
</evidence>
<evidence type="ECO:0000256" key="10">
    <source>
        <dbReference type="ARBA" id="ARBA00023136"/>
    </source>
</evidence>
<comment type="similarity">
    <text evidence="3 12">Belongs to the glycosyltransferase 10 family.</text>
</comment>
<protein>
    <recommendedName>
        <fullName evidence="12">Fucosyltransferase</fullName>
        <ecNumber evidence="12">2.4.1.-</ecNumber>
    </recommendedName>
</protein>
<evidence type="ECO:0000256" key="4">
    <source>
        <dbReference type="ARBA" id="ARBA00022676"/>
    </source>
</evidence>
<dbReference type="SUPFAM" id="SSF53756">
    <property type="entry name" value="UDP-Glycosyltransferase/glycogen phosphorylase"/>
    <property type="match status" value="1"/>
</dbReference>
<keyword evidence="8" id="KW-1133">Transmembrane helix</keyword>
<comment type="subcellular location">
    <subcellularLocation>
        <location evidence="1">Golgi apparatus membrane</location>
        <topology evidence="1">Single-pass type II membrane protein</topology>
    </subcellularLocation>
    <subcellularLocation>
        <location evidence="12">Golgi apparatus</location>
        <location evidence="12">Golgi stack membrane</location>
        <topology evidence="12">Single-pass type II membrane protein</topology>
    </subcellularLocation>
</comment>
<keyword evidence="11" id="KW-0325">Glycoprotein</keyword>
<keyword evidence="6 12" id="KW-0812">Transmembrane</keyword>
<comment type="caution">
    <text evidence="15">The sequence shown here is derived from an EMBL/GenBank/DDBJ whole genome shotgun (WGS) entry which is preliminary data.</text>
</comment>
<gene>
    <name evidence="15" type="ORF">SNE40_019562</name>
</gene>
<dbReference type="InterPro" id="IPR055270">
    <property type="entry name" value="Glyco_tran_10_C"/>
</dbReference>
<keyword evidence="9 12" id="KW-0333">Golgi apparatus</keyword>
<dbReference type="PANTHER" id="PTHR48438">
    <property type="entry name" value="ALPHA-(1,3)-FUCOSYLTRANSFERASE C-RELATED"/>
    <property type="match status" value="1"/>
</dbReference>
<organism evidence="15 16">
    <name type="scientific">Patella caerulea</name>
    <name type="common">Rayed Mediterranean limpet</name>
    <dbReference type="NCBI Taxonomy" id="87958"/>
    <lineage>
        <taxon>Eukaryota</taxon>
        <taxon>Metazoa</taxon>
        <taxon>Spiralia</taxon>
        <taxon>Lophotrochozoa</taxon>
        <taxon>Mollusca</taxon>
        <taxon>Gastropoda</taxon>
        <taxon>Patellogastropoda</taxon>
        <taxon>Patelloidea</taxon>
        <taxon>Patellidae</taxon>
        <taxon>Patella</taxon>
    </lineage>
</organism>
<comment type="pathway">
    <text evidence="2">Protein modification; protein glycosylation.</text>
</comment>
<dbReference type="PANTHER" id="PTHR48438:SF1">
    <property type="entry name" value="ALPHA-(1,3)-FUCOSYLTRANSFERASE C-RELATED"/>
    <property type="match status" value="1"/>
</dbReference>
<reference evidence="15 16" key="1">
    <citation type="submission" date="2024-01" db="EMBL/GenBank/DDBJ databases">
        <title>The genome of the rayed Mediterranean limpet Patella caerulea (Linnaeus, 1758).</title>
        <authorList>
            <person name="Anh-Thu Weber A."/>
            <person name="Halstead-Nussloch G."/>
        </authorList>
    </citation>
    <scope>NUCLEOTIDE SEQUENCE [LARGE SCALE GENOMIC DNA]</scope>
    <source>
        <strain evidence="15">AATW-2023a</strain>
        <tissue evidence="15">Whole specimen</tissue>
    </source>
</reference>
<keyword evidence="4 12" id="KW-0328">Glycosyltransferase</keyword>
<evidence type="ECO:0000256" key="9">
    <source>
        <dbReference type="ARBA" id="ARBA00023034"/>
    </source>
</evidence>
<name>A0AAN8PFW7_PATCE</name>
<evidence type="ECO:0000313" key="15">
    <source>
        <dbReference type="EMBL" id="KAK6171356.1"/>
    </source>
</evidence>
<dbReference type="GO" id="GO:0008417">
    <property type="term" value="F:fucosyltransferase activity"/>
    <property type="evidence" value="ECO:0007669"/>
    <property type="project" value="InterPro"/>
</dbReference>
<dbReference type="Pfam" id="PF17039">
    <property type="entry name" value="Glyco_tran_10_N"/>
    <property type="match status" value="1"/>
</dbReference>
<evidence type="ECO:0000256" key="1">
    <source>
        <dbReference type="ARBA" id="ARBA00004323"/>
    </source>
</evidence>
<dbReference type="Gene3D" id="3.40.50.11660">
    <property type="entry name" value="Glycosyl transferase family 10, C-terminal domain"/>
    <property type="match status" value="1"/>
</dbReference>
<dbReference type="EMBL" id="JAZGQO010000014">
    <property type="protein sequence ID" value="KAK6171356.1"/>
    <property type="molecule type" value="Genomic_DNA"/>
</dbReference>
<dbReference type="InterPro" id="IPR038577">
    <property type="entry name" value="GT10-like_C_sf"/>
</dbReference>
<evidence type="ECO:0000256" key="6">
    <source>
        <dbReference type="ARBA" id="ARBA00022692"/>
    </source>
</evidence>
<keyword evidence="5 12" id="KW-0808">Transferase</keyword>
<evidence type="ECO:0000256" key="8">
    <source>
        <dbReference type="ARBA" id="ARBA00022989"/>
    </source>
</evidence>
<evidence type="ECO:0000256" key="7">
    <source>
        <dbReference type="ARBA" id="ARBA00022968"/>
    </source>
</evidence>
<dbReference type="Proteomes" id="UP001347796">
    <property type="component" value="Unassembled WGS sequence"/>
</dbReference>
<evidence type="ECO:0000313" key="16">
    <source>
        <dbReference type="Proteomes" id="UP001347796"/>
    </source>
</evidence>
<dbReference type="Pfam" id="PF00852">
    <property type="entry name" value="Glyco_transf_10"/>
    <property type="match status" value="1"/>
</dbReference>
<dbReference type="GO" id="GO:0032580">
    <property type="term" value="C:Golgi cisterna membrane"/>
    <property type="evidence" value="ECO:0007669"/>
    <property type="project" value="UniProtKB-SubCell"/>
</dbReference>
<sequence>MLLFIVVGVKIRLERLKEIKQPKSIQSTQNIVHDHGVNTSATGGISRVILVDEPGNKTYVKPTSKKKLILWYNPPSYVRLSPTFNPMQLCPELNCEFTSNKDTLKMSDIVIINAHALPNKSPIKLPHQKWVFFTQEAPPHIKHRKLNTDVWRNKFDLTATYRRDSDVPTPYGVITGVKRNNLERNYTEIFRRKKRAAAWIVSHCVTEGKRESVVSELRKFFRVDIFGGCGKTICSRYKDSQCLKEKVNEYMFYISFENTLCRDYVTEKFFRYYSYDTLQIVRGGMNYSEIAPPGTYIDYSDFKSAKNLASYLKNLANNEEQYTAYLKRKDGYKSLYEEYSYKFSQGVTYVHSHYFNQPMCDLCKLSLNISQTTSKYTDIYNWFYTNECKKPIDVEL</sequence>
<dbReference type="FunFam" id="3.40.50.11660:FF:000004">
    <property type="entry name" value="Glycoprotein 3-alpha-L-fucosyltransferase A"/>
    <property type="match status" value="1"/>
</dbReference>
<evidence type="ECO:0000256" key="11">
    <source>
        <dbReference type="ARBA" id="ARBA00023180"/>
    </source>
</evidence>
<dbReference type="InterPro" id="IPR001503">
    <property type="entry name" value="Glyco_trans_10"/>
</dbReference>
<keyword evidence="10" id="KW-0472">Membrane</keyword>
<feature type="domain" description="Fucosyltransferase N-terminal" evidence="14">
    <location>
        <begin position="65"/>
        <end position="172"/>
    </location>
</feature>
<keyword evidence="16" id="KW-1185">Reference proteome</keyword>
<evidence type="ECO:0000256" key="5">
    <source>
        <dbReference type="ARBA" id="ARBA00022679"/>
    </source>
</evidence>
<evidence type="ECO:0000256" key="3">
    <source>
        <dbReference type="ARBA" id="ARBA00008919"/>
    </source>
</evidence>
<dbReference type="GO" id="GO:0000139">
    <property type="term" value="C:Golgi membrane"/>
    <property type="evidence" value="ECO:0007669"/>
    <property type="project" value="UniProtKB-SubCell"/>
</dbReference>
<dbReference type="EC" id="2.4.1.-" evidence="12"/>
<evidence type="ECO:0000256" key="2">
    <source>
        <dbReference type="ARBA" id="ARBA00004922"/>
    </source>
</evidence>
<dbReference type="AlphaFoldDB" id="A0AAN8PFW7"/>
<dbReference type="InterPro" id="IPR031481">
    <property type="entry name" value="Glyco_tran_10_N"/>
</dbReference>
<evidence type="ECO:0000259" key="13">
    <source>
        <dbReference type="Pfam" id="PF00852"/>
    </source>
</evidence>
<feature type="domain" description="Fucosyltransferase C-terminal" evidence="13">
    <location>
        <begin position="191"/>
        <end position="382"/>
    </location>
</feature>